<evidence type="ECO:0000256" key="10">
    <source>
        <dbReference type="ARBA" id="ARBA00023157"/>
    </source>
</evidence>
<keyword evidence="10" id="KW-1015">Disulfide bond</keyword>
<evidence type="ECO:0000313" key="17">
    <source>
        <dbReference type="Proteomes" id="UP000238479"/>
    </source>
</evidence>
<comment type="subcellular location">
    <subcellularLocation>
        <location evidence="1">Membrane</location>
        <topology evidence="1">Single-pass type I membrane protein</topology>
    </subcellularLocation>
</comment>
<evidence type="ECO:0000256" key="5">
    <source>
        <dbReference type="ARBA" id="ARBA00022729"/>
    </source>
</evidence>
<dbReference type="Gramene" id="PRQ17929">
    <property type="protein sequence ID" value="PRQ17929"/>
    <property type="gene ID" value="RchiOBHm_Chr7g0200321"/>
</dbReference>
<dbReference type="PROSITE" id="PS51485">
    <property type="entry name" value="PHYTOCYANIN"/>
    <property type="match status" value="2"/>
</dbReference>
<protein>
    <submittedName>
        <fullName evidence="16">Putative cupredoxin</fullName>
    </submittedName>
</protein>
<dbReference type="AlphaFoldDB" id="A0A2P6P7N2"/>
<keyword evidence="17" id="KW-1185">Reference proteome</keyword>
<feature type="transmembrane region" description="Helical" evidence="13">
    <location>
        <begin position="147"/>
        <end position="167"/>
    </location>
</feature>
<keyword evidence="7 13" id="KW-1133">Transmembrane helix</keyword>
<evidence type="ECO:0000256" key="3">
    <source>
        <dbReference type="ARBA" id="ARBA00022692"/>
    </source>
</evidence>
<sequence>MASSQFFIILAILAIVTPSILATDFIVGDDKGWTNTVDYQAWAQGKLFYVGDNLVFNYPEGAHNVLKVNGTGFQECAAPAGTVALTSGQDVINLATPGRKWYICGVSKHCEVGPQKLFITVMPASFAPSPSPSTSAATTSAVNGARYGLILFIILATLAIAAPLTLATDYVVGDDKGWTTNFDYQAWARGKMFVVGDNLVFHYPEGVHNVLKVNGTGFQQCAAPASTAPLTSGHDVITLATPGRKWYICGAPNHCAVGGQKLAITVMPSSFAPSPSPLSAKYVASSPSPTSGC</sequence>
<keyword evidence="2" id="KW-0813">Transport</keyword>
<evidence type="ECO:0000313" key="16">
    <source>
        <dbReference type="EMBL" id="PRQ17929.1"/>
    </source>
</evidence>
<evidence type="ECO:0000256" key="12">
    <source>
        <dbReference type="SAM" id="MobiDB-lite"/>
    </source>
</evidence>
<dbReference type="GO" id="GO:0009610">
    <property type="term" value="P:response to symbiotic fungus"/>
    <property type="evidence" value="ECO:0007669"/>
    <property type="project" value="UniProtKB-ARBA"/>
</dbReference>
<evidence type="ECO:0000256" key="1">
    <source>
        <dbReference type="ARBA" id="ARBA00004479"/>
    </source>
</evidence>
<evidence type="ECO:0000256" key="11">
    <source>
        <dbReference type="ARBA" id="ARBA00023180"/>
    </source>
</evidence>
<accession>A0A2P6P7N2</accession>
<dbReference type="SUPFAM" id="SSF49503">
    <property type="entry name" value="Cupredoxins"/>
    <property type="match status" value="2"/>
</dbReference>
<evidence type="ECO:0000256" key="7">
    <source>
        <dbReference type="ARBA" id="ARBA00022989"/>
    </source>
</evidence>
<dbReference type="GO" id="GO:0009055">
    <property type="term" value="F:electron transfer activity"/>
    <property type="evidence" value="ECO:0007669"/>
    <property type="project" value="InterPro"/>
</dbReference>
<dbReference type="GO" id="GO:0046872">
    <property type="term" value="F:metal ion binding"/>
    <property type="evidence" value="ECO:0007669"/>
    <property type="project" value="UniProtKB-KW"/>
</dbReference>
<dbReference type="PANTHER" id="PTHR33021">
    <property type="entry name" value="BLUE COPPER PROTEIN"/>
    <property type="match status" value="1"/>
</dbReference>
<name>A0A2P6P7N2_ROSCH</name>
<dbReference type="OMA" id="WLQTFKP"/>
<dbReference type="PANTHER" id="PTHR33021:SF533">
    <property type="entry name" value="PHYTOCYANIN DOMAIN-CONTAINING PROTEIN"/>
    <property type="match status" value="1"/>
</dbReference>
<dbReference type="InterPro" id="IPR003245">
    <property type="entry name" value="Phytocyanin_dom"/>
</dbReference>
<dbReference type="EMBL" id="PDCK01000045">
    <property type="protein sequence ID" value="PRQ17929.1"/>
    <property type="molecule type" value="Genomic_DNA"/>
</dbReference>
<organism evidence="16 17">
    <name type="scientific">Rosa chinensis</name>
    <name type="common">China rose</name>
    <dbReference type="NCBI Taxonomy" id="74649"/>
    <lineage>
        <taxon>Eukaryota</taxon>
        <taxon>Viridiplantae</taxon>
        <taxon>Streptophyta</taxon>
        <taxon>Embryophyta</taxon>
        <taxon>Tracheophyta</taxon>
        <taxon>Spermatophyta</taxon>
        <taxon>Magnoliopsida</taxon>
        <taxon>eudicotyledons</taxon>
        <taxon>Gunneridae</taxon>
        <taxon>Pentapetalae</taxon>
        <taxon>rosids</taxon>
        <taxon>fabids</taxon>
        <taxon>Rosales</taxon>
        <taxon>Rosaceae</taxon>
        <taxon>Rosoideae</taxon>
        <taxon>Rosoideae incertae sedis</taxon>
        <taxon>Rosa</taxon>
    </lineage>
</organism>
<dbReference type="Pfam" id="PF02298">
    <property type="entry name" value="Cu_bind_like"/>
    <property type="match status" value="2"/>
</dbReference>
<evidence type="ECO:0000256" key="6">
    <source>
        <dbReference type="ARBA" id="ARBA00022982"/>
    </source>
</evidence>
<keyword evidence="5 14" id="KW-0732">Signal</keyword>
<dbReference type="Proteomes" id="UP000238479">
    <property type="component" value="Chromosome 7"/>
</dbReference>
<evidence type="ECO:0000256" key="4">
    <source>
        <dbReference type="ARBA" id="ARBA00022723"/>
    </source>
</evidence>
<keyword evidence="6" id="KW-0249">Electron transport</keyword>
<evidence type="ECO:0000256" key="2">
    <source>
        <dbReference type="ARBA" id="ARBA00022448"/>
    </source>
</evidence>
<reference evidence="16 17" key="1">
    <citation type="journal article" date="2018" name="Nat. Genet.">
        <title>The Rosa genome provides new insights in the design of modern roses.</title>
        <authorList>
            <person name="Bendahmane M."/>
        </authorList>
    </citation>
    <scope>NUCLEOTIDE SEQUENCE [LARGE SCALE GENOMIC DNA]</scope>
    <source>
        <strain evidence="17">cv. Old Blush</strain>
    </source>
</reference>
<feature type="region of interest" description="Disordered" evidence="12">
    <location>
        <begin position="273"/>
        <end position="293"/>
    </location>
</feature>
<feature type="signal peptide" evidence="14">
    <location>
        <begin position="1"/>
        <end position="22"/>
    </location>
</feature>
<gene>
    <name evidence="16" type="ORF">RchiOBHm_Chr7g0200321</name>
</gene>
<evidence type="ECO:0000259" key="15">
    <source>
        <dbReference type="PROSITE" id="PS51485"/>
    </source>
</evidence>
<dbReference type="InterPro" id="IPR039391">
    <property type="entry name" value="Phytocyanin-like"/>
</dbReference>
<evidence type="ECO:0000256" key="9">
    <source>
        <dbReference type="ARBA" id="ARBA00023136"/>
    </source>
</evidence>
<evidence type="ECO:0000256" key="8">
    <source>
        <dbReference type="ARBA" id="ARBA00023008"/>
    </source>
</evidence>
<dbReference type="InterPro" id="IPR008972">
    <property type="entry name" value="Cupredoxin"/>
</dbReference>
<dbReference type="CDD" id="cd04216">
    <property type="entry name" value="Phytocyanin"/>
    <property type="match status" value="2"/>
</dbReference>
<feature type="domain" description="Phytocyanin" evidence="15">
    <location>
        <begin position="168"/>
        <end position="268"/>
    </location>
</feature>
<keyword evidence="9 13" id="KW-0472">Membrane</keyword>
<evidence type="ECO:0000256" key="13">
    <source>
        <dbReference type="SAM" id="Phobius"/>
    </source>
</evidence>
<dbReference type="STRING" id="74649.A0A2P6P7N2"/>
<dbReference type="FunFam" id="2.60.40.420:FF:000067">
    <property type="entry name" value="Cupredoxin superfamily protein"/>
    <property type="match status" value="2"/>
</dbReference>
<keyword evidence="3 13" id="KW-0812">Transmembrane</keyword>
<keyword evidence="4" id="KW-0479">Metal-binding</keyword>
<keyword evidence="11" id="KW-0325">Glycoprotein</keyword>
<keyword evidence="8" id="KW-0186">Copper</keyword>
<feature type="chain" id="PRO_5015179816" evidence="14">
    <location>
        <begin position="23"/>
        <end position="293"/>
    </location>
</feature>
<proteinExistence type="predicted"/>
<feature type="domain" description="Phytocyanin" evidence="15">
    <location>
        <begin position="23"/>
        <end position="123"/>
    </location>
</feature>
<dbReference type="GO" id="GO:0005886">
    <property type="term" value="C:plasma membrane"/>
    <property type="evidence" value="ECO:0007669"/>
    <property type="project" value="TreeGrafter"/>
</dbReference>
<dbReference type="Gene3D" id="2.60.40.420">
    <property type="entry name" value="Cupredoxins - blue copper proteins"/>
    <property type="match status" value="2"/>
</dbReference>
<evidence type="ECO:0000256" key="14">
    <source>
        <dbReference type="SAM" id="SignalP"/>
    </source>
</evidence>
<comment type="caution">
    <text evidence="16">The sequence shown here is derived from an EMBL/GenBank/DDBJ whole genome shotgun (WGS) entry which is preliminary data.</text>
</comment>